<feature type="signal peptide" evidence="2">
    <location>
        <begin position="1"/>
        <end position="21"/>
    </location>
</feature>
<keyword evidence="1" id="KW-1133">Transmembrane helix</keyword>
<dbReference type="Proteomes" id="UP000596742">
    <property type="component" value="Unassembled WGS sequence"/>
</dbReference>
<keyword evidence="2" id="KW-0732">Signal</keyword>
<evidence type="ECO:0000313" key="5">
    <source>
        <dbReference type="Proteomes" id="UP000596742"/>
    </source>
</evidence>
<name>A0A8B6D3A0_MYTGA</name>
<dbReference type="Pfam" id="PF24764">
    <property type="entry name" value="rva_4"/>
    <property type="match status" value="1"/>
</dbReference>
<organism evidence="4 5">
    <name type="scientific">Mytilus galloprovincialis</name>
    <name type="common">Mediterranean mussel</name>
    <dbReference type="NCBI Taxonomy" id="29158"/>
    <lineage>
        <taxon>Eukaryota</taxon>
        <taxon>Metazoa</taxon>
        <taxon>Spiralia</taxon>
        <taxon>Lophotrochozoa</taxon>
        <taxon>Mollusca</taxon>
        <taxon>Bivalvia</taxon>
        <taxon>Autobranchia</taxon>
        <taxon>Pteriomorphia</taxon>
        <taxon>Mytilida</taxon>
        <taxon>Mytiloidea</taxon>
        <taxon>Mytilidae</taxon>
        <taxon>Mytilinae</taxon>
        <taxon>Mytilus</taxon>
    </lineage>
</organism>
<accession>A0A8B6D3A0</accession>
<feature type="domain" description="Integrase core" evidence="3">
    <location>
        <begin position="152"/>
        <end position="189"/>
    </location>
</feature>
<proteinExistence type="predicted"/>
<feature type="transmembrane region" description="Helical" evidence="1">
    <location>
        <begin position="37"/>
        <end position="61"/>
    </location>
</feature>
<comment type="caution">
    <text evidence="4">The sequence shown here is derived from an EMBL/GenBank/DDBJ whole genome shotgun (WGS) entry which is preliminary data.</text>
</comment>
<feature type="chain" id="PRO_5032812064" description="Integrase core domain-containing protein" evidence="2">
    <location>
        <begin position="22"/>
        <end position="206"/>
    </location>
</feature>
<dbReference type="AlphaFoldDB" id="A0A8B6D3A0"/>
<evidence type="ECO:0000256" key="2">
    <source>
        <dbReference type="SAM" id="SignalP"/>
    </source>
</evidence>
<dbReference type="PANTHER" id="PTHR46791:SF13">
    <property type="entry name" value="CLR5 DOMAIN-CONTAINING PROTEIN"/>
    <property type="match status" value="1"/>
</dbReference>
<dbReference type="PANTHER" id="PTHR46791">
    <property type="entry name" value="EXPRESSED PROTEIN"/>
    <property type="match status" value="1"/>
</dbReference>
<keyword evidence="5" id="KW-1185">Reference proteome</keyword>
<evidence type="ECO:0000256" key="1">
    <source>
        <dbReference type="SAM" id="Phobius"/>
    </source>
</evidence>
<keyword evidence="1" id="KW-0812">Transmembrane</keyword>
<gene>
    <name evidence="4" type="ORF">MGAL_10B007981</name>
</gene>
<evidence type="ECO:0000259" key="3">
    <source>
        <dbReference type="Pfam" id="PF24764"/>
    </source>
</evidence>
<evidence type="ECO:0000313" key="4">
    <source>
        <dbReference type="EMBL" id="VDI12808.1"/>
    </source>
</evidence>
<dbReference type="OrthoDB" id="6198521at2759"/>
<dbReference type="InterPro" id="IPR058913">
    <property type="entry name" value="Integrase_dom_put"/>
</dbReference>
<keyword evidence="1" id="KW-0472">Membrane</keyword>
<dbReference type="EMBL" id="UYJE01002675">
    <property type="protein sequence ID" value="VDI12808.1"/>
    <property type="molecule type" value="Genomic_DNA"/>
</dbReference>
<reference evidence="4" key="1">
    <citation type="submission" date="2018-11" db="EMBL/GenBank/DDBJ databases">
        <authorList>
            <person name="Alioto T."/>
            <person name="Alioto T."/>
        </authorList>
    </citation>
    <scope>NUCLEOTIDE SEQUENCE</scope>
</reference>
<protein>
    <recommendedName>
        <fullName evidence="3">Integrase core domain-containing protein</fullName>
    </recommendedName>
</protein>
<sequence>MAIHMIEMIILICLCATTVHAIVPYPRNGASLDELVAYYFSLLYTQNEILGFLLFVDNVMLRKRTLKRILRRLNLRRRGIENPLVDIGSKIIDLRRFGYDQVGYRTMWRLLNTFCGVHATQETVRLTLTVIDTDGVNARRRRRLIRRSKHSRGPNYCLHVDGYDKLKPFGISIHGCMDGFSRKIMWLTPVIPTKTHVTLLVTTSNI</sequence>